<dbReference type="Gene3D" id="3.10.350.10">
    <property type="entry name" value="LysM domain"/>
    <property type="match status" value="1"/>
</dbReference>
<dbReference type="PROSITE" id="PS51782">
    <property type="entry name" value="LYSM"/>
    <property type="match status" value="1"/>
</dbReference>
<gene>
    <name evidence="6" type="ORF">BDV29DRAFT_158045</name>
</gene>
<sequence length="194" mass="20809">MSQPPILRAPGQIEGCISWFSVSGAIDCDIMLANIQLSMDVFYQMNPSVKQDCSGISLGTYYCDSTLHIGLINPGDDDGVLTTTSSIPTSTAGPGEIVTPTPTQARMVSNCNKFYLAQPDDGCWAIANDHGIIEADLHACNPAIGTNCAKLWPTYYVCVGVIVTTISPTVTVSLTTSPKPSTPRPNTRWHRTEL</sequence>
<dbReference type="PANTHER" id="PTHR34997:SF2">
    <property type="entry name" value="LYSM DOMAIN-CONTAINING PROTEIN-RELATED"/>
    <property type="match status" value="1"/>
</dbReference>
<evidence type="ECO:0000256" key="1">
    <source>
        <dbReference type="ARBA" id="ARBA00022669"/>
    </source>
</evidence>
<evidence type="ECO:0000256" key="3">
    <source>
        <dbReference type="ARBA" id="ARBA00023026"/>
    </source>
</evidence>
<dbReference type="SUPFAM" id="SSF54106">
    <property type="entry name" value="LysM domain"/>
    <property type="match status" value="1"/>
</dbReference>
<keyword evidence="7" id="KW-1185">Reference proteome</keyword>
<name>A0A5N5WWU0_9EURO</name>
<evidence type="ECO:0000259" key="5">
    <source>
        <dbReference type="PROSITE" id="PS51782"/>
    </source>
</evidence>
<dbReference type="InterPro" id="IPR018392">
    <property type="entry name" value="LysM"/>
</dbReference>
<organism evidence="6 7">
    <name type="scientific">Aspergillus leporis</name>
    <dbReference type="NCBI Taxonomy" id="41062"/>
    <lineage>
        <taxon>Eukaryota</taxon>
        <taxon>Fungi</taxon>
        <taxon>Dikarya</taxon>
        <taxon>Ascomycota</taxon>
        <taxon>Pezizomycotina</taxon>
        <taxon>Eurotiomycetes</taxon>
        <taxon>Eurotiomycetidae</taxon>
        <taxon>Eurotiales</taxon>
        <taxon>Aspergillaceae</taxon>
        <taxon>Aspergillus</taxon>
        <taxon>Aspergillus subgen. Circumdati</taxon>
    </lineage>
</organism>
<dbReference type="Proteomes" id="UP000326565">
    <property type="component" value="Unassembled WGS sequence"/>
</dbReference>
<proteinExistence type="predicted"/>
<dbReference type="OrthoDB" id="5985073at2759"/>
<evidence type="ECO:0000313" key="7">
    <source>
        <dbReference type="Proteomes" id="UP000326565"/>
    </source>
</evidence>
<keyword evidence="1" id="KW-0147">Chitin-binding</keyword>
<dbReference type="InterPro" id="IPR052210">
    <property type="entry name" value="LysM1-like"/>
</dbReference>
<dbReference type="InterPro" id="IPR036779">
    <property type="entry name" value="LysM_dom_sf"/>
</dbReference>
<dbReference type="AlphaFoldDB" id="A0A5N5WWU0"/>
<feature type="region of interest" description="Disordered" evidence="4">
    <location>
        <begin position="174"/>
        <end position="194"/>
    </location>
</feature>
<accession>A0A5N5WWU0</accession>
<keyword evidence="3" id="KW-0843">Virulence</keyword>
<reference evidence="6 7" key="1">
    <citation type="submission" date="2019-04" db="EMBL/GenBank/DDBJ databases">
        <title>Friends and foes A comparative genomics study of 23 Aspergillus species from section Flavi.</title>
        <authorList>
            <consortium name="DOE Joint Genome Institute"/>
            <person name="Kjaerbolling I."/>
            <person name="Vesth T."/>
            <person name="Frisvad J.C."/>
            <person name="Nybo J.L."/>
            <person name="Theobald S."/>
            <person name="Kildgaard S."/>
            <person name="Isbrandt T."/>
            <person name="Kuo A."/>
            <person name="Sato A."/>
            <person name="Lyhne E.K."/>
            <person name="Kogle M.E."/>
            <person name="Wiebenga A."/>
            <person name="Kun R.S."/>
            <person name="Lubbers R.J."/>
            <person name="Makela M.R."/>
            <person name="Barry K."/>
            <person name="Chovatia M."/>
            <person name="Clum A."/>
            <person name="Daum C."/>
            <person name="Haridas S."/>
            <person name="He G."/>
            <person name="LaButti K."/>
            <person name="Lipzen A."/>
            <person name="Mondo S."/>
            <person name="Riley R."/>
            <person name="Salamov A."/>
            <person name="Simmons B.A."/>
            <person name="Magnuson J.K."/>
            <person name="Henrissat B."/>
            <person name="Mortensen U.H."/>
            <person name="Larsen T.O."/>
            <person name="Devries R.P."/>
            <person name="Grigoriev I.V."/>
            <person name="Machida M."/>
            <person name="Baker S.E."/>
            <person name="Andersen M.R."/>
        </authorList>
    </citation>
    <scope>NUCLEOTIDE SEQUENCE [LARGE SCALE GENOMIC DNA]</scope>
    <source>
        <strain evidence="6 7">CBS 151.66</strain>
    </source>
</reference>
<protein>
    <recommendedName>
        <fullName evidence="5">LysM domain-containing protein</fullName>
    </recommendedName>
</protein>
<feature type="domain" description="LysM" evidence="5">
    <location>
        <begin position="113"/>
        <end position="159"/>
    </location>
</feature>
<dbReference type="GO" id="GO:0008061">
    <property type="term" value="F:chitin binding"/>
    <property type="evidence" value="ECO:0007669"/>
    <property type="project" value="UniProtKB-KW"/>
</dbReference>
<dbReference type="EMBL" id="ML732235">
    <property type="protein sequence ID" value="KAB8073026.1"/>
    <property type="molecule type" value="Genomic_DNA"/>
</dbReference>
<dbReference type="CDD" id="cd00118">
    <property type="entry name" value="LysM"/>
    <property type="match status" value="1"/>
</dbReference>
<keyword evidence="2" id="KW-0732">Signal</keyword>
<dbReference type="PANTHER" id="PTHR34997">
    <property type="entry name" value="AM15"/>
    <property type="match status" value="1"/>
</dbReference>
<evidence type="ECO:0000313" key="6">
    <source>
        <dbReference type="EMBL" id="KAB8073026.1"/>
    </source>
</evidence>
<evidence type="ECO:0000256" key="2">
    <source>
        <dbReference type="ARBA" id="ARBA00022729"/>
    </source>
</evidence>
<evidence type="ECO:0000256" key="4">
    <source>
        <dbReference type="SAM" id="MobiDB-lite"/>
    </source>
</evidence>